<reference evidence="19" key="1">
    <citation type="submission" date="2020-03" db="EMBL/GenBank/DDBJ databases">
        <title>Spirochaetal bacteria isolated from arthropods constitute a novel genus Entomospira genus novum within the order Spirochaetales.</title>
        <authorList>
            <person name="Grana-Miraglia L."/>
            <person name="Sikutova S."/>
            <person name="Fingerle V."/>
            <person name="Sing A."/>
            <person name="Castillo-Ramirez S."/>
            <person name="Margos G."/>
            <person name="Rudolf I."/>
        </authorList>
    </citation>
    <scope>NUCLEOTIDE SEQUENCE</scope>
    <source>
        <strain evidence="19">BR208</strain>
    </source>
</reference>
<dbReference type="EC" id="2.7.1.192" evidence="11"/>
<evidence type="ECO:0000256" key="16">
    <source>
        <dbReference type="SAM" id="Phobius"/>
    </source>
</evidence>
<evidence type="ECO:0000256" key="11">
    <source>
        <dbReference type="ARBA" id="ARBA00039021"/>
    </source>
</evidence>
<dbReference type="GO" id="GO:0005886">
    <property type="term" value="C:plasma membrane"/>
    <property type="evidence" value="ECO:0007669"/>
    <property type="project" value="UniProtKB-SubCell"/>
</dbReference>
<organism evidence="19 20">
    <name type="scientific">Entomospira nematocerorum</name>
    <dbReference type="NCBI Taxonomy" id="2719987"/>
    <lineage>
        <taxon>Bacteria</taxon>
        <taxon>Pseudomonadati</taxon>
        <taxon>Spirochaetota</taxon>
        <taxon>Spirochaetia</taxon>
        <taxon>Spirochaetales</taxon>
        <taxon>Spirochaetaceae</taxon>
        <taxon>Entomospira</taxon>
    </lineage>
</organism>
<feature type="transmembrane region" description="Helical" evidence="16">
    <location>
        <begin position="154"/>
        <end position="172"/>
    </location>
</feature>
<proteinExistence type="predicted"/>
<dbReference type="SUPFAM" id="SSF55604">
    <property type="entry name" value="Glucose permease domain IIB"/>
    <property type="match status" value="1"/>
</dbReference>
<dbReference type="Pfam" id="PF00367">
    <property type="entry name" value="PTS_EIIB"/>
    <property type="match status" value="1"/>
</dbReference>
<feature type="transmembrane region" description="Helical" evidence="16">
    <location>
        <begin position="113"/>
        <end position="134"/>
    </location>
</feature>
<evidence type="ECO:0000256" key="3">
    <source>
        <dbReference type="ARBA" id="ARBA00022475"/>
    </source>
</evidence>
<feature type="transmembrane region" description="Helical" evidence="16">
    <location>
        <begin position="232"/>
        <end position="255"/>
    </location>
</feature>
<feature type="transmembrane region" description="Helical" evidence="16">
    <location>
        <begin position="420"/>
        <end position="442"/>
    </location>
</feature>
<feature type="transmembrane region" description="Helical" evidence="16">
    <location>
        <begin position="378"/>
        <end position="400"/>
    </location>
</feature>
<dbReference type="EMBL" id="JAATLK010000001">
    <property type="protein sequence ID" value="NIZ46563.1"/>
    <property type="molecule type" value="Genomic_DNA"/>
</dbReference>
<evidence type="ECO:0000259" key="17">
    <source>
        <dbReference type="PROSITE" id="PS51098"/>
    </source>
</evidence>
<dbReference type="Gene3D" id="3.30.1360.60">
    <property type="entry name" value="Glucose permease domain IIB"/>
    <property type="match status" value="1"/>
</dbReference>
<evidence type="ECO:0000256" key="10">
    <source>
        <dbReference type="ARBA" id="ARBA00023136"/>
    </source>
</evidence>
<feature type="transmembrane region" description="Helical" evidence="16">
    <location>
        <begin position="345"/>
        <end position="366"/>
    </location>
</feature>
<feature type="transmembrane region" description="Helical" evidence="16">
    <location>
        <begin position="315"/>
        <end position="339"/>
    </location>
</feature>
<dbReference type="GO" id="GO:0090588">
    <property type="term" value="F:protein-phosphocysteine-N-acetylmuramate phosphotransferase system transporter activity"/>
    <property type="evidence" value="ECO:0007669"/>
    <property type="project" value="TreeGrafter"/>
</dbReference>
<evidence type="ECO:0000259" key="18">
    <source>
        <dbReference type="PROSITE" id="PS51103"/>
    </source>
</evidence>
<dbReference type="PANTHER" id="PTHR30175:SF3">
    <property type="entry name" value="PTS SYSTEM N-ACETYLMURAMIC ACID-SPECIFIC EIIBC COMPONENT"/>
    <property type="match status" value="1"/>
</dbReference>
<dbReference type="InterPro" id="IPR018113">
    <property type="entry name" value="PTrfase_EIIB_Cys"/>
</dbReference>
<feature type="transmembrane region" description="Helical" evidence="16">
    <location>
        <begin position="179"/>
        <end position="196"/>
    </location>
</feature>
<dbReference type="InterPro" id="IPR013013">
    <property type="entry name" value="PTS_EIIC_1"/>
</dbReference>
<gene>
    <name evidence="19" type="ORF">HCT46_01300</name>
</gene>
<evidence type="ECO:0000256" key="9">
    <source>
        <dbReference type="ARBA" id="ARBA00022989"/>
    </source>
</evidence>
<keyword evidence="2" id="KW-0813">Transport</keyword>
<feature type="transmembrane region" description="Helical" evidence="16">
    <location>
        <begin position="202"/>
        <end position="220"/>
    </location>
</feature>
<comment type="subcellular location">
    <subcellularLocation>
        <location evidence="1">Cell membrane</location>
        <topology evidence="1">Multi-pass membrane protein</topology>
    </subcellularLocation>
</comment>
<dbReference type="Pfam" id="PF02378">
    <property type="entry name" value="PTS_EIIC"/>
    <property type="match status" value="1"/>
</dbReference>
<accession>A0A968KUU7</accession>
<dbReference type="AlphaFoldDB" id="A0A968KUU7"/>
<evidence type="ECO:0000256" key="14">
    <source>
        <dbReference type="ARBA" id="ARBA00048265"/>
    </source>
</evidence>
<dbReference type="GO" id="GO:0009401">
    <property type="term" value="P:phosphoenolpyruvate-dependent sugar phosphotransferase system"/>
    <property type="evidence" value="ECO:0007669"/>
    <property type="project" value="UniProtKB-KW"/>
</dbReference>
<dbReference type="PANTHER" id="PTHR30175">
    <property type="entry name" value="PHOSPHOTRANSFERASE SYSTEM TRANSPORT PROTEIN"/>
    <property type="match status" value="1"/>
</dbReference>
<evidence type="ECO:0000256" key="12">
    <source>
        <dbReference type="ARBA" id="ARBA00040399"/>
    </source>
</evidence>
<evidence type="ECO:0000313" key="20">
    <source>
        <dbReference type="Proteomes" id="UP000752013"/>
    </source>
</evidence>
<protein>
    <recommendedName>
        <fullName evidence="12">PTS system N-acetylmuramic acid-specific EIIBC component</fullName>
        <ecNumber evidence="11">2.7.1.192</ecNumber>
    </recommendedName>
    <alternativeName>
        <fullName evidence="13">EIIBC-MurNAc</fullName>
    </alternativeName>
</protein>
<keyword evidence="3" id="KW-1003">Cell membrane</keyword>
<dbReference type="PROSITE" id="PS51098">
    <property type="entry name" value="PTS_EIIB_TYPE_1"/>
    <property type="match status" value="1"/>
</dbReference>
<evidence type="ECO:0000256" key="6">
    <source>
        <dbReference type="ARBA" id="ARBA00022683"/>
    </source>
</evidence>
<sequence>MHYENVATHLLTSLGGGHNLVSLINCITRLRIEFHDESKIDRQQLESMPEIIQLVWQENNGLHIVLGPGHAQRVREIMSSLMEQELTPKKDNKHHKTHTISAYAQYSLKKISAIFIPILPVVILVGVLSTIMSLVSNRAAEASIGHSATVIMEAFHYSFFSALISVFIGFYATKEFGGTPVIGALLTFILIEASLLKENMVFSGVLVVLMTSLVLSQLEIRIRKRMPSTLDLALTNLISFSLALLIGLFVFTPLAKFMGILFSKSMLLTVYSDIAIVRMMTGFMAAALFLPMIMRGYHHIMVIIYLLEMQYFQSISLFMVLAMAGASQIGMALALLYKAKKVENWGFVAATQKSIVSALLGAGESLMYRITSPLKEHVTWMIGVGAGFGGAWILFQQIAANSWGLSGFFALLFIPTWSSMLLYLVGYGIAVVMGFIVTMIFAKRWLVRE</sequence>
<dbReference type="RefSeq" id="WP_167703018.1">
    <property type="nucleotide sequence ID" value="NZ_CP118168.1"/>
</dbReference>
<feature type="domain" description="PTS EIIB type-1" evidence="17">
    <location>
        <begin position="4"/>
        <end position="88"/>
    </location>
</feature>
<feature type="domain" description="PTS EIIC type-1" evidence="18">
    <location>
        <begin position="109"/>
        <end position="449"/>
    </location>
</feature>
<keyword evidence="10 16" id="KW-0472">Membrane</keyword>
<name>A0A968KUU7_9SPIO</name>
<evidence type="ECO:0000256" key="13">
    <source>
        <dbReference type="ARBA" id="ARBA00043021"/>
    </source>
</evidence>
<dbReference type="CDD" id="cd00212">
    <property type="entry name" value="PTS_IIB_glc"/>
    <property type="match status" value="1"/>
</dbReference>
<keyword evidence="9 16" id="KW-1133">Transmembrane helix</keyword>
<keyword evidence="20" id="KW-1185">Reference proteome</keyword>
<evidence type="ECO:0000256" key="5">
    <source>
        <dbReference type="ARBA" id="ARBA00022679"/>
    </source>
</evidence>
<evidence type="ECO:0000256" key="15">
    <source>
        <dbReference type="PROSITE-ProRule" id="PRU00421"/>
    </source>
</evidence>
<evidence type="ECO:0000256" key="7">
    <source>
        <dbReference type="ARBA" id="ARBA00022692"/>
    </source>
</evidence>
<dbReference type="GO" id="GO:0008982">
    <property type="term" value="F:protein-N(PI)-phosphohistidine-sugar phosphotransferase activity"/>
    <property type="evidence" value="ECO:0007669"/>
    <property type="project" value="InterPro"/>
</dbReference>
<dbReference type="GO" id="GO:0016301">
    <property type="term" value="F:kinase activity"/>
    <property type="evidence" value="ECO:0007669"/>
    <property type="project" value="UniProtKB-KW"/>
</dbReference>
<dbReference type="Proteomes" id="UP000752013">
    <property type="component" value="Unassembled WGS sequence"/>
</dbReference>
<dbReference type="InterPro" id="IPR050558">
    <property type="entry name" value="PTS_Sugar-Specific_Components"/>
</dbReference>
<dbReference type="InterPro" id="IPR036878">
    <property type="entry name" value="Glu_permease_IIB"/>
</dbReference>
<evidence type="ECO:0000256" key="2">
    <source>
        <dbReference type="ARBA" id="ARBA00022448"/>
    </source>
</evidence>
<feature type="active site" description="Phosphocysteine intermediate; for EIIB activity" evidence="15">
    <location>
        <position position="26"/>
    </location>
</feature>
<evidence type="ECO:0000256" key="4">
    <source>
        <dbReference type="ARBA" id="ARBA00022597"/>
    </source>
</evidence>
<dbReference type="InterPro" id="IPR003352">
    <property type="entry name" value="PTS_EIIC"/>
</dbReference>
<keyword evidence="4" id="KW-0762">Sugar transport</keyword>
<dbReference type="PROSITE" id="PS51103">
    <property type="entry name" value="PTS_EIIC_TYPE_1"/>
    <property type="match status" value="1"/>
</dbReference>
<keyword evidence="6" id="KW-0598">Phosphotransferase system</keyword>
<comment type="caution">
    <text evidence="19">The sequence shown here is derived from an EMBL/GenBank/DDBJ whole genome shotgun (WGS) entry which is preliminary data.</text>
</comment>
<dbReference type="InterPro" id="IPR001996">
    <property type="entry name" value="PTS_IIB_1"/>
</dbReference>
<evidence type="ECO:0000313" key="19">
    <source>
        <dbReference type="EMBL" id="NIZ46563.1"/>
    </source>
</evidence>
<keyword evidence="8" id="KW-0418">Kinase</keyword>
<evidence type="ECO:0000256" key="8">
    <source>
        <dbReference type="ARBA" id="ARBA00022777"/>
    </source>
</evidence>
<evidence type="ECO:0000256" key="1">
    <source>
        <dbReference type="ARBA" id="ARBA00004651"/>
    </source>
</evidence>
<keyword evidence="7 16" id="KW-0812">Transmembrane</keyword>
<feature type="transmembrane region" description="Helical" evidence="16">
    <location>
        <begin position="275"/>
        <end position="294"/>
    </location>
</feature>
<keyword evidence="5" id="KW-0808">Transferase</keyword>
<comment type="catalytic activity">
    <reaction evidence="14">
        <text>N-acetyl-beta-D-muramate(out) + N(pros)-phospho-L-histidyl-[protein] = N-acetyl-beta-D-muramate 6-phosphate(in) + L-histidyl-[protein]</text>
        <dbReference type="Rhea" id="RHEA:33399"/>
        <dbReference type="Rhea" id="RHEA-COMP:9745"/>
        <dbReference type="Rhea" id="RHEA-COMP:9746"/>
        <dbReference type="ChEBI" id="CHEBI:29979"/>
        <dbReference type="ChEBI" id="CHEBI:58721"/>
        <dbReference type="ChEBI" id="CHEBI:64837"/>
        <dbReference type="ChEBI" id="CHEBI:64848"/>
        <dbReference type="EC" id="2.7.1.192"/>
    </reaction>
</comment>